<accession>A0A7J7DTZ6</accession>
<dbReference type="GO" id="GO:0080043">
    <property type="term" value="F:quercetin 3-O-glucosyltransferase activity"/>
    <property type="evidence" value="ECO:0007669"/>
    <property type="project" value="TreeGrafter"/>
</dbReference>
<evidence type="ECO:0000313" key="6">
    <source>
        <dbReference type="EMBL" id="KAF5749787.1"/>
    </source>
</evidence>
<name>A0A7J7DTZ6_TRIWF</name>
<keyword evidence="2 4" id="KW-0328">Glycosyltransferase</keyword>
<dbReference type="Gene3D" id="3.40.50.2000">
    <property type="entry name" value="Glycogen Phosphorylase B"/>
    <property type="match status" value="2"/>
</dbReference>
<dbReference type="InterPro" id="IPR002213">
    <property type="entry name" value="UDP_glucos_trans"/>
</dbReference>
<reference evidence="6 7" key="1">
    <citation type="journal article" date="2020" name="Nat. Commun.">
        <title>Genome of Tripterygium wilfordii and identification of cytochrome P450 involved in triptolide biosynthesis.</title>
        <authorList>
            <person name="Tu L."/>
            <person name="Su P."/>
            <person name="Zhang Z."/>
            <person name="Gao L."/>
            <person name="Wang J."/>
            <person name="Hu T."/>
            <person name="Zhou J."/>
            <person name="Zhang Y."/>
            <person name="Zhao Y."/>
            <person name="Liu Y."/>
            <person name="Song Y."/>
            <person name="Tong Y."/>
            <person name="Lu Y."/>
            <person name="Yang J."/>
            <person name="Xu C."/>
            <person name="Jia M."/>
            <person name="Peters R.J."/>
            <person name="Huang L."/>
            <person name="Gao W."/>
        </authorList>
    </citation>
    <scope>NUCLEOTIDE SEQUENCE [LARGE SCALE GENOMIC DNA]</scope>
    <source>
        <strain evidence="7">cv. XIE 37</strain>
        <tissue evidence="6">Leaf</tissue>
    </source>
</reference>
<dbReference type="GO" id="GO:0080044">
    <property type="term" value="F:quercetin 7-O-glucosyltransferase activity"/>
    <property type="evidence" value="ECO:0007669"/>
    <property type="project" value="TreeGrafter"/>
</dbReference>
<dbReference type="InParanoid" id="A0A7J7DTZ6"/>
<dbReference type="EC" id="2.4.1.-" evidence="5"/>
<gene>
    <name evidence="6" type="ORF">HS088_TW03G00112</name>
</gene>
<dbReference type="FunFam" id="3.40.50.2000:FF:000027">
    <property type="entry name" value="Glycosyltransferase"/>
    <property type="match status" value="1"/>
</dbReference>
<comment type="caution">
    <text evidence="6">The sequence shown here is derived from an EMBL/GenBank/DDBJ whole genome shotgun (WGS) entry which is preliminary data.</text>
</comment>
<dbReference type="CDD" id="cd03784">
    <property type="entry name" value="GT1_Gtf-like"/>
    <property type="match status" value="1"/>
</dbReference>
<keyword evidence="7" id="KW-1185">Reference proteome</keyword>
<dbReference type="InterPro" id="IPR035595">
    <property type="entry name" value="UDP_glycos_trans_CS"/>
</dbReference>
<protein>
    <recommendedName>
        <fullName evidence="5">Glycosyltransferase</fullName>
        <ecNumber evidence="5">2.4.1.-</ecNumber>
    </recommendedName>
</protein>
<dbReference type="PANTHER" id="PTHR11926">
    <property type="entry name" value="GLUCOSYL/GLUCURONOSYL TRANSFERASES"/>
    <property type="match status" value="1"/>
</dbReference>
<dbReference type="Proteomes" id="UP000593562">
    <property type="component" value="Unassembled WGS sequence"/>
</dbReference>
<evidence type="ECO:0000256" key="4">
    <source>
        <dbReference type="RuleBase" id="RU003718"/>
    </source>
</evidence>
<evidence type="ECO:0000256" key="5">
    <source>
        <dbReference type="RuleBase" id="RU362057"/>
    </source>
</evidence>
<dbReference type="PROSITE" id="PS00375">
    <property type="entry name" value="UDPGT"/>
    <property type="match status" value="1"/>
</dbReference>
<comment type="similarity">
    <text evidence="1 4">Belongs to the UDP-glycosyltransferase family.</text>
</comment>
<evidence type="ECO:0000313" key="7">
    <source>
        <dbReference type="Proteomes" id="UP000593562"/>
    </source>
</evidence>
<dbReference type="PANTHER" id="PTHR11926:SF1365">
    <property type="entry name" value="GLYCOSYLTRANSFERASE"/>
    <property type="match status" value="1"/>
</dbReference>
<evidence type="ECO:0000256" key="1">
    <source>
        <dbReference type="ARBA" id="ARBA00009995"/>
    </source>
</evidence>
<dbReference type="Pfam" id="PF00201">
    <property type="entry name" value="UDPGT"/>
    <property type="match status" value="1"/>
</dbReference>
<proteinExistence type="inferred from homology"/>
<evidence type="ECO:0000256" key="3">
    <source>
        <dbReference type="ARBA" id="ARBA00022679"/>
    </source>
</evidence>
<dbReference type="EMBL" id="JAAARO010000003">
    <property type="protein sequence ID" value="KAF5749787.1"/>
    <property type="molecule type" value="Genomic_DNA"/>
</dbReference>
<dbReference type="AlphaFoldDB" id="A0A7J7DTZ6"/>
<dbReference type="SUPFAM" id="SSF53756">
    <property type="entry name" value="UDP-Glycosyltransferase/glycogen phosphorylase"/>
    <property type="match status" value="1"/>
</dbReference>
<keyword evidence="3 4" id="KW-0808">Transferase</keyword>
<dbReference type="OrthoDB" id="5835829at2759"/>
<dbReference type="FunFam" id="3.40.50.2000:FF:000065">
    <property type="entry name" value="Glycosyltransferase"/>
    <property type="match status" value="1"/>
</dbReference>
<dbReference type="FunCoup" id="A0A7J7DTZ6">
    <property type="interactions" value="351"/>
</dbReference>
<sequence length="478" mass="54215">MGSLINKPHVVLLPFPAQGHVNPFMQLAKLLHSRGFHITFVNNEFNRQRYLKSKGSEYLEGLPDFKFETITDGLPPSDPDATQDIASLSDRARKDMIVPFRELLKKLNSTPDLPPVSCVISDAFLIFGVKAARELGILGIPLWTASGCGLLVYLHYPELRKRGLFPCKDENFNTDGTLDTPIDWIPGVKDFRLRDLPMPCRSTNPNEILWNCLKDETIDCLSCPAMMVNTFEEFEHEAMEVVKTIYPNIYNIGPLTLLEKSLSQSQAKTLNPSLWKQDTKCLEWLDKQKPNSVVYVNYGSIAVLSEQHFREFAWGLADSNYPFLWVVRPDIVKANSATLTEEYYEVIKDRGLLAPWCPQEQVLAHKSVGVYLSHSGWNSTLETICAGVPVICYPLFAEQTTNARFSCTVWGIGVELDQDVKREQLTRLVKEVLESENGKKMKRRAVEWKKKAEEATSVGGSSYNDFNRLFQEVLHFGN</sequence>
<evidence type="ECO:0000256" key="2">
    <source>
        <dbReference type="ARBA" id="ARBA00022676"/>
    </source>
</evidence>
<organism evidence="6 7">
    <name type="scientific">Tripterygium wilfordii</name>
    <name type="common">Thunder God vine</name>
    <dbReference type="NCBI Taxonomy" id="458696"/>
    <lineage>
        <taxon>Eukaryota</taxon>
        <taxon>Viridiplantae</taxon>
        <taxon>Streptophyta</taxon>
        <taxon>Embryophyta</taxon>
        <taxon>Tracheophyta</taxon>
        <taxon>Spermatophyta</taxon>
        <taxon>Magnoliopsida</taxon>
        <taxon>eudicotyledons</taxon>
        <taxon>Gunneridae</taxon>
        <taxon>Pentapetalae</taxon>
        <taxon>rosids</taxon>
        <taxon>fabids</taxon>
        <taxon>Celastrales</taxon>
        <taxon>Celastraceae</taxon>
        <taxon>Tripterygium</taxon>
    </lineage>
</organism>